<dbReference type="InterPro" id="IPR036162">
    <property type="entry name" value="Resolvase-like_N_sf"/>
</dbReference>
<evidence type="ECO:0000313" key="7">
    <source>
        <dbReference type="Proteomes" id="UP000278036"/>
    </source>
</evidence>
<evidence type="ECO:0000313" key="5">
    <source>
        <dbReference type="EMBL" id="RMI14522.1"/>
    </source>
</evidence>
<evidence type="ECO:0000259" key="3">
    <source>
        <dbReference type="PROSITE" id="PS51737"/>
    </source>
</evidence>
<dbReference type="CDD" id="cd00338">
    <property type="entry name" value="Ser_Recombinase"/>
    <property type="match status" value="1"/>
</dbReference>
<gene>
    <name evidence="4" type="ORF">D6Z83_26080</name>
    <name evidence="5" type="ORF">EBE87_27900</name>
</gene>
<dbReference type="Pfam" id="PF07508">
    <property type="entry name" value="Recombinase"/>
    <property type="match status" value="1"/>
</dbReference>
<dbReference type="InterPro" id="IPR038109">
    <property type="entry name" value="DNA_bind_recomb_sf"/>
</dbReference>
<protein>
    <submittedName>
        <fullName evidence="5">Helix-turn-helix domain-containing protein</fullName>
    </submittedName>
    <submittedName>
        <fullName evidence="4">Recombinase family protein</fullName>
    </submittedName>
</protein>
<dbReference type="RefSeq" id="WP_120641023.1">
    <property type="nucleotide sequence ID" value="NZ_RAQU01000312.1"/>
</dbReference>
<dbReference type="AlphaFoldDB" id="A0A3A9J450"/>
<dbReference type="GO" id="GO:0000150">
    <property type="term" value="F:DNA strand exchange activity"/>
    <property type="evidence" value="ECO:0007669"/>
    <property type="project" value="InterPro"/>
</dbReference>
<dbReference type="PANTHER" id="PTHR30461">
    <property type="entry name" value="DNA-INVERTASE FROM LAMBDOID PROPHAGE"/>
    <property type="match status" value="1"/>
</dbReference>
<dbReference type="PROSITE" id="PS51736">
    <property type="entry name" value="RECOMBINASES_3"/>
    <property type="match status" value="1"/>
</dbReference>
<evidence type="ECO:0000256" key="1">
    <source>
        <dbReference type="SAM" id="MobiDB-lite"/>
    </source>
</evidence>
<organism evidence="4 7">
    <name type="scientific">Teichococcus wenyumeiae</name>
    <dbReference type="NCBI Taxonomy" id="2478470"/>
    <lineage>
        <taxon>Bacteria</taxon>
        <taxon>Pseudomonadati</taxon>
        <taxon>Pseudomonadota</taxon>
        <taxon>Alphaproteobacteria</taxon>
        <taxon>Acetobacterales</taxon>
        <taxon>Roseomonadaceae</taxon>
        <taxon>Roseomonas</taxon>
    </lineage>
</organism>
<evidence type="ECO:0000259" key="2">
    <source>
        <dbReference type="PROSITE" id="PS51736"/>
    </source>
</evidence>
<evidence type="ECO:0000313" key="4">
    <source>
        <dbReference type="EMBL" id="RKK01232.1"/>
    </source>
</evidence>
<reference evidence="4 7" key="1">
    <citation type="submission" date="2018-09" db="EMBL/GenBank/DDBJ databases">
        <title>Roseomonas sp. nov., isolated from feces of Tibetan antelopes in the Qinghai-Tibet plateau, China.</title>
        <authorList>
            <person name="Tian Z."/>
        </authorList>
    </citation>
    <scope>NUCLEOTIDE SEQUENCE [LARGE SCALE GENOMIC DNA]</scope>
    <source>
        <strain evidence="5 6">Z23</strain>
        <strain evidence="4 7">Z24</strain>
    </source>
</reference>
<accession>A0A3A9J450</accession>
<dbReference type="PROSITE" id="PS51737">
    <property type="entry name" value="RECOMBINASE_DNA_BIND"/>
    <property type="match status" value="1"/>
</dbReference>
<dbReference type="SUPFAM" id="SSF53041">
    <property type="entry name" value="Resolvase-like"/>
    <property type="match status" value="1"/>
</dbReference>
<dbReference type="EMBL" id="RFLX01000110">
    <property type="protein sequence ID" value="RMI14522.1"/>
    <property type="molecule type" value="Genomic_DNA"/>
</dbReference>
<dbReference type="InParanoid" id="A0A3A9J450"/>
<dbReference type="Proteomes" id="UP000278036">
    <property type="component" value="Unassembled WGS sequence"/>
</dbReference>
<dbReference type="Gene3D" id="3.90.1750.20">
    <property type="entry name" value="Putative Large Serine Recombinase, Chain B, Domain 2"/>
    <property type="match status" value="1"/>
</dbReference>
<dbReference type="OrthoDB" id="7475655at2"/>
<name>A0A3A9J450_9PROT</name>
<dbReference type="InterPro" id="IPR041657">
    <property type="entry name" value="HTH_17"/>
</dbReference>
<dbReference type="InterPro" id="IPR006119">
    <property type="entry name" value="Resolv_N"/>
</dbReference>
<dbReference type="InterPro" id="IPR011109">
    <property type="entry name" value="DNA_bind_recombinase_dom"/>
</dbReference>
<sequence length="689" mass="77339">MTKITPDHLARGAYVYVRQSTADQVHNNLESQRRQYGLVERARQIGWGDIVVIDDDLGRSGGGAARPGFERLLAAICAGRVGAVLSLEASRLARNGRDWHTLLEFCGLVGTLLVDEEGVYDPRSINDRLLLGMKGTMSEMELSVFRQRSMEAMRQKARRGELFLTVAVGYVKLAKNRIEKDPDRRVHDALDLVFRKFAELQTVRQVLVWLRQEGLPLPASTTAAGEGRIQWRQPVYSTLHHILTNPVYAGAYAYGRKTSRVTIENGRKRSGQSWHRHWSDWEVLIRDHHEGYIDWAEYERNQRLMAENANGKSYLGRGSPRRGEALLPGLFRCARCGRRLQVAYSGAGRTTQRYVCAGAFSKLAAASCIAFGGMRVDRAVAGEVLGRLQPMGVEAALAAIASRGRKQSDKRRQLENALQQARYEAALAQRRYGAIDPQNRLVASELERRWNECLAVVQARERDIEQLTSEAVRLPTDMDRERLLALGKDLAWAWDSPGVTPETRKRIIRTVIEEIIVDVVGNALELVIHWQGGDHTRLSVKKNRVGRTRWSTDADVIELLRVLSRQMSDTSIAALLNRAGKSTGRGNNWTRSRVCSVRSQQNIAVYHEGERAERGEATLDEAAEVLAISLSTVRRLITGGILPARQLCKGAPWIIRHVDLESEDVQRAATARRLRRPPPGDARQETLVL</sequence>
<dbReference type="Pfam" id="PF12728">
    <property type="entry name" value="HTH_17"/>
    <property type="match status" value="1"/>
</dbReference>
<proteinExistence type="predicted"/>
<feature type="region of interest" description="Disordered" evidence="1">
    <location>
        <begin position="669"/>
        <end position="689"/>
    </location>
</feature>
<comment type="caution">
    <text evidence="4">The sequence shown here is derived from an EMBL/GenBank/DDBJ whole genome shotgun (WGS) entry which is preliminary data.</text>
</comment>
<dbReference type="Pfam" id="PF00239">
    <property type="entry name" value="Resolvase"/>
    <property type="match status" value="1"/>
</dbReference>
<feature type="domain" description="Resolvase/invertase-type recombinase catalytic" evidence="2">
    <location>
        <begin position="12"/>
        <end position="160"/>
    </location>
</feature>
<dbReference type="Proteomes" id="UP000274097">
    <property type="component" value="Unassembled WGS sequence"/>
</dbReference>
<dbReference type="Gene3D" id="3.40.50.1390">
    <property type="entry name" value="Resolvase, N-terminal catalytic domain"/>
    <property type="match status" value="1"/>
</dbReference>
<dbReference type="EMBL" id="RAQU01000312">
    <property type="protein sequence ID" value="RKK01232.1"/>
    <property type="molecule type" value="Genomic_DNA"/>
</dbReference>
<dbReference type="InterPro" id="IPR025827">
    <property type="entry name" value="Zn_ribbon_recom_dom"/>
</dbReference>
<dbReference type="GO" id="GO:0003677">
    <property type="term" value="F:DNA binding"/>
    <property type="evidence" value="ECO:0007669"/>
    <property type="project" value="InterPro"/>
</dbReference>
<keyword evidence="6" id="KW-1185">Reference proteome</keyword>
<dbReference type="PANTHER" id="PTHR30461:SF23">
    <property type="entry name" value="DNA RECOMBINASE-RELATED"/>
    <property type="match status" value="1"/>
</dbReference>
<feature type="domain" description="Recombinase" evidence="3">
    <location>
        <begin position="167"/>
        <end position="311"/>
    </location>
</feature>
<dbReference type="InterPro" id="IPR050639">
    <property type="entry name" value="SSR_resolvase"/>
</dbReference>
<evidence type="ECO:0000313" key="6">
    <source>
        <dbReference type="Proteomes" id="UP000274097"/>
    </source>
</evidence>
<dbReference type="Pfam" id="PF13408">
    <property type="entry name" value="Zn_ribbon_recom"/>
    <property type="match status" value="1"/>
</dbReference>
<dbReference type="SMART" id="SM00857">
    <property type="entry name" value="Resolvase"/>
    <property type="match status" value="1"/>
</dbReference>